<dbReference type="InterPro" id="IPR016024">
    <property type="entry name" value="ARM-type_fold"/>
</dbReference>
<comment type="catalytic activity">
    <reaction evidence="9">
        <text>S-ubiquitinyl-[E2 ubiquitin-conjugating enzyme]-L-cysteine + [acceptor protein]-L-lysine = [E2 ubiquitin-conjugating enzyme]-L-cysteine + N(6)-ubiquitinyl-[acceptor protein]-L-lysine.</text>
        <dbReference type="EC" id="2.3.2.27"/>
    </reaction>
</comment>
<keyword evidence="2 9" id="KW-0813">Transport</keyword>
<dbReference type="PROSITE" id="PS50089">
    <property type="entry name" value="ZF_RING_2"/>
    <property type="match status" value="1"/>
</dbReference>
<dbReference type="Pfam" id="PF12451">
    <property type="entry name" value="VPS11_C"/>
    <property type="match status" value="1"/>
</dbReference>
<evidence type="ECO:0000256" key="11">
    <source>
        <dbReference type="PROSITE-ProRule" id="PRU01006"/>
    </source>
</evidence>
<evidence type="ECO:0000256" key="8">
    <source>
        <dbReference type="ARBA" id="ARBA00029433"/>
    </source>
</evidence>
<dbReference type="GO" id="GO:0030674">
    <property type="term" value="F:protein-macromolecule adaptor activity"/>
    <property type="evidence" value="ECO:0007669"/>
    <property type="project" value="TreeGrafter"/>
</dbReference>
<proteinExistence type="inferred from homology"/>
<dbReference type="AlphaFoldDB" id="A0AA40EJE6"/>
<dbReference type="GO" id="GO:0007032">
    <property type="term" value="P:endosome organization"/>
    <property type="evidence" value="ECO:0007669"/>
    <property type="project" value="TreeGrafter"/>
</dbReference>
<dbReference type="SUPFAM" id="SSF48371">
    <property type="entry name" value="ARM repeat"/>
    <property type="match status" value="1"/>
</dbReference>
<keyword evidence="4 10" id="KW-0863">Zinc-finger</keyword>
<evidence type="ECO:0000259" key="12">
    <source>
        <dbReference type="PROSITE" id="PS50089"/>
    </source>
</evidence>
<evidence type="ECO:0000256" key="10">
    <source>
        <dbReference type="PROSITE-ProRule" id="PRU00175"/>
    </source>
</evidence>
<keyword evidence="9" id="KW-0926">Vacuole</keyword>
<dbReference type="InterPro" id="IPR016528">
    <property type="entry name" value="VPS11"/>
</dbReference>
<keyword evidence="7 9" id="KW-0472">Membrane</keyword>
<dbReference type="Gene3D" id="1.25.40.10">
    <property type="entry name" value="Tetratricopeptide repeat domain"/>
    <property type="match status" value="1"/>
</dbReference>
<evidence type="ECO:0000256" key="9">
    <source>
        <dbReference type="PIRNR" id="PIRNR007860"/>
    </source>
</evidence>
<dbReference type="GO" id="GO:0006886">
    <property type="term" value="P:intracellular protein transport"/>
    <property type="evidence" value="ECO:0007669"/>
    <property type="project" value="UniProtKB-UniRule"/>
</dbReference>
<dbReference type="GO" id="GO:0006904">
    <property type="term" value="P:vesicle docking involved in exocytosis"/>
    <property type="evidence" value="ECO:0007669"/>
    <property type="project" value="TreeGrafter"/>
</dbReference>
<dbReference type="EMBL" id="JAUKUD010000006">
    <property type="protein sequence ID" value="KAK0740440.1"/>
    <property type="molecule type" value="Genomic_DNA"/>
</dbReference>
<evidence type="ECO:0000313" key="13">
    <source>
        <dbReference type="EMBL" id="KAK0740440.1"/>
    </source>
</evidence>
<dbReference type="InterPro" id="IPR057307">
    <property type="entry name" value="PEP5_VPS11_N"/>
</dbReference>
<keyword evidence="3" id="KW-0479">Metal-binding</keyword>
<dbReference type="PROSITE" id="PS50236">
    <property type="entry name" value="CHCR"/>
    <property type="match status" value="1"/>
</dbReference>
<dbReference type="InterPro" id="IPR057308">
    <property type="entry name" value="CHCR_PEP5_VPS11"/>
</dbReference>
<evidence type="ECO:0000256" key="7">
    <source>
        <dbReference type="ARBA" id="ARBA00023136"/>
    </source>
</evidence>
<reference evidence="13" key="1">
    <citation type="submission" date="2023-06" db="EMBL/GenBank/DDBJ databases">
        <title>Genome-scale phylogeny and comparative genomics of the fungal order Sordariales.</title>
        <authorList>
            <consortium name="Lawrence Berkeley National Laboratory"/>
            <person name="Hensen N."/>
            <person name="Bonometti L."/>
            <person name="Westerberg I."/>
            <person name="Brannstrom I.O."/>
            <person name="Guillou S."/>
            <person name="Cros-Aarteil S."/>
            <person name="Calhoun S."/>
            <person name="Haridas S."/>
            <person name="Kuo A."/>
            <person name="Mondo S."/>
            <person name="Pangilinan J."/>
            <person name="Riley R."/>
            <person name="LaButti K."/>
            <person name="Andreopoulos B."/>
            <person name="Lipzen A."/>
            <person name="Chen C."/>
            <person name="Yanf M."/>
            <person name="Daum C."/>
            <person name="Ng V."/>
            <person name="Clum A."/>
            <person name="Steindorff A."/>
            <person name="Ohm R."/>
            <person name="Martin F."/>
            <person name="Silar P."/>
            <person name="Natvig D."/>
            <person name="Lalanne C."/>
            <person name="Gautier V."/>
            <person name="Ament-velasquez S.L."/>
            <person name="Kruys A."/>
            <person name="Hutchinson M.I."/>
            <person name="Powell A.J."/>
            <person name="Barry K."/>
            <person name="Miller A.N."/>
            <person name="Grigoriev I.V."/>
            <person name="Debuchy R."/>
            <person name="Gladieux P."/>
            <person name="Thoren M.H."/>
            <person name="Johannesson H."/>
        </authorList>
    </citation>
    <scope>NUCLEOTIDE SEQUENCE</scope>
    <source>
        <strain evidence="13">SMH3187-1</strain>
    </source>
</reference>
<evidence type="ECO:0000256" key="6">
    <source>
        <dbReference type="ARBA" id="ARBA00022927"/>
    </source>
</evidence>
<dbReference type="PIRSF" id="PIRSF007860">
    <property type="entry name" value="VPS11"/>
    <property type="match status" value="1"/>
</dbReference>
<dbReference type="SUPFAM" id="SSF50998">
    <property type="entry name" value="Quinoprotein alcohol dehydrogenase-like"/>
    <property type="match status" value="1"/>
</dbReference>
<dbReference type="GO" id="GO:0008270">
    <property type="term" value="F:zinc ion binding"/>
    <property type="evidence" value="ECO:0007669"/>
    <property type="project" value="UniProtKB-KW"/>
</dbReference>
<evidence type="ECO:0000256" key="4">
    <source>
        <dbReference type="ARBA" id="ARBA00022771"/>
    </source>
</evidence>
<evidence type="ECO:0000256" key="1">
    <source>
        <dbReference type="ARBA" id="ARBA00007070"/>
    </source>
</evidence>
<keyword evidence="14" id="KW-1185">Reference proteome</keyword>
<dbReference type="GO" id="GO:0030897">
    <property type="term" value="C:HOPS complex"/>
    <property type="evidence" value="ECO:0007669"/>
    <property type="project" value="UniProtKB-UniRule"/>
</dbReference>
<feature type="domain" description="RING-type" evidence="12">
    <location>
        <begin position="890"/>
        <end position="936"/>
    </location>
</feature>
<keyword evidence="9" id="KW-0833">Ubl conjugation pathway</keyword>
<comment type="caution">
    <text evidence="13">The sequence shown here is derived from an EMBL/GenBank/DDBJ whole genome shotgun (WGS) entry which is preliminary data.</text>
</comment>
<dbReference type="SMART" id="SM00184">
    <property type="entry name" value="RING"/>
    <property type="match status" value="1"/>
</dbReference>
<dbReference type="FunFam" id="1.25.40.10:FF:000440">
    <property type="entry name" value="E3 ubiquitin-protein ligase PEP5"/>
    <property type="match status" value="1"/>
</dbReference>
<evidence type="ECO:0000256" key="3">
    <source>
        <dbReference type="ARBA" id="ARBA00022723"/>
    </source>
</evidence>
<evidence type="ECO:0000313" key="14">
    <source>
        <dbReference type="Proteomes" id="UP001172155"/>
    </source>
</evidence>
<sequence length="988" mass="109217">MALSWRSFDFFDATPVRLTDDDTRAFLEAGNGNAVASVCSGSDSLFLGGRDGTVRIVAAGWKVVRAFAAYDDGSSVTHMRQVEGTSLLVTVGEEGGEAPPVLKVWALDKLVKKTGVPTCLSAVVVNNGKKPFPISAFTATEDLSQVAVGFANGAVTVIRGDLIHDLGTKQRIIYESDEPVTGVELHVDAGLTTLFIATTARILKMVVSGRGHGQPPKMVEDNGCGVGCMAVDKRTGDIVVARDDAIYSYTLEGKGPPTAYEGAKKLVAVYQDYIAIVSPPTPAEQGDSMRRRFFGATADSIYTFTLIHPELRIVAHTESILSDVQHIFQIWGDVYTLTQEGKVYRYHEKTVPQRLEMLYHRNLYTLAAELAQKSGMDAQQQNIIFRKYGDYLYQKGDYDQAMTQYIKAIDSTEPSQVIRKFLDTQRIHNLIEYLEELHEHHKATSDHTTLLLNCYAKLKDIEKLEKFIKSPGDLKFDLDTAISMCRQGGYYEQAAYLAKKHGETDLVVDILIEDSKAYSEALDFIWHLDPETAYPSLMRYARVLIEHCPHEATRLFIDYYTGKYRPKVDLPVQSENAVPVATNGGFVVGAANAVQNLSNFIPLPYMTAAVVAPSTLPGTATPDGAVIMKAPEGAAPEYTPPKPRTAFSSFIDHPDEFIVFLEACLKENTLSEADKADIYTTLFEMYLHKSNENKGEAHREEWEAKAKSLIDGQPTVARPTPQPPIENSNVLLLSHLSSFRDGTTLVKEKSGLYFDIFRSYTSAKDTRGAVRALRKYGPEEPQLYPAALSYFTSDPRVLADAGPDELARVLDRIDRDGLLAPLQVVQTLSKNAVATMGMIKPYLAGRIERERRDISDNKRDVDAFRAETAQRRQEIKDLGERPAVFQATRCAQCTLPLELPTVHFLCKHSFHQRCLRGGEGGGGAGGAEGAGECPMCARDNATIRALKKGQAENAERHELFKDDLERSEDRFRTVAEWFGRGVMGGTGE</sequence>
<name>A0AA40EJE6_9PEZI</name>
<feature type="repeat" description="CHCR" evidence="11">
    <location>
        <begin position="405"/>
        <end position="550"/>
    </location>
</feature>
<dbReference type="GO" id="GO:0048284">
    <property type="term" value="P:organelle fusion"/>
    <property type="evidence" value="ECO:0007669"/>
    <property type="project" value="TreeGrafter"/>
</dbReference>
<dbReference type="GO" id="GO:0033263">
    <property type="term" value="C:CORVET complex"/>
    <property type="evidence" value="ECO:0007669"/>
    <property type="project" value="UniProtKB-UniRule"/>
</dbReference>
<dbReference type="CDD" id="cd16688">
    <property type="entry name" value="RING-H2_Vps11"/>
    <property type="match status" value="1"/>
</dbReference>
<accession>A0AA40EJE6</accession>
<dbReference type="GO" id="GO:0061630">
    <property type="term" value="F:ubiquitin protein ligase activity"/>
    <property type="evidence" value="ECO:0007669"/>
    <property type="project" value="UniProtKB-EC"/>
</dbReference>
<comment type="subcellular location">
    <subcellularLocation>
        <location evidence="8">Endomembrane system</location>
        <topology evidence="8">Peripheral membrane protein</topology>
        <orientation evidence="8">Cytoplasmic side</orientation>
    </subcellularLocation>
    <subcellularLocation>
        <location evidence="9">Vacuole membrane</location>
        <topology evidence="9">Peripheral membrane protein</topology>
        <orientation evidence="9">Cytoplasmic side</orientation>
    </subcellularLocation>
</comment>
<dbReference type="InterPro" id="IPR011047">
    <property type="entry name" value="Quinoprotein_ADH-like_sf"/>
</dbReference>
<organism evidence="13 14">
    <name type="scientific">Schizothecium vesticola</name>
    <dbReference type="NCBI Taxonomy" id="314040"/>
    <lineage>
        <taxon>Eukaryota</taxon>
        <taxon>Fungi</taxon>
        <taxon>Dikarya</taxon>
        <taxon>Ascomycota</taxon>
        <taxon>Pezizomycotina</taxon>
        <taxon>Sordariomycetes</taxon>
        <taxon>Sordariomycetidae</taxon>
        <taxon>Sordariales</taxon>
        <taxon>Schizotheciaceae</taxon>
        <taxon>Schizothecium</taxon>
    </lineage>
</organism>
<dbReference type="GO" id="GO:0000329">
    <property type="term" value="C:fungal-type vacuole membrane"/>
    <property type="evidence" value="ECO:0007669"/>
    <property type="project" value="UniProtKB-UniRule"/>
</dbReference>
<dbReference type="SUPFAM" id="SSF57850">
    <property type="entry name" value="RING/U-box"/>
    <property type="match status" value="1"/>
</dbReference>
<evidence type="ECO:0000256" key="5">
    <source>
        <dbReference type="ARBA" id="ARBA00022833"/>
    </source>
</evidence>
<dbReference type="PANTHER" id="PTHR23323:SF24">
    <property type="entry name" value="VACUOLAR PROTEIN SORTING-ASSOCIATED PROTEIN 11 HOMOLOG"/>
    <property type="match status" value="1"/>
</dbReference>
<dbReference type="GO" id="GO:0007033">
    <property type="term" value="P:vacuole organization"/>
    <property type="evidence" value="ECO:0007669"/>
    <property type="project" value="TreeGrafter"/>
</dbReference>
<dbReference type="Pfam" id="PF23341">
    <property type="entry name" value="PEP5_VPS11_N"/>
    <property type="match status" value="1"/>
</dbReference>
<evidence type="ECO:0000256" key="2">
    <source>
        <dbReference type="ARBA" id="ARBA00022448"/>
    </source>
</evidence>
<dbReference type="InterPro" id="IPR024763">
    <property type="entry name" value="VPS11_C"/>
</dbReference>
<dbReference type="Proteomes" id="UP001172155">
    <property type="component" value="Unassembled WGS sequence"/>
</dbReference>
<dbReference type="InterPro" id="IPR000547">
    <property type="entry name" value="Clathrin_H-chain/VPS_repeat"/>
</dbReference>
<keyword evidence="9" id="KW-0808">Transferase</keyword>
<dbReference type="EC" id="2.3.2.27" evidence="9"/>
<protein>
    <recommendedName>
        <fullName evidence="9">E3 ubiquitin-protein ligase PEP5</fullName>
        <ecNumber evidence="9">2.3.2.27</ecNumber>
    </recommendedName>
</protein>
<keyword evidence="6 9" id="KW-0653">Protein transport</keyword>
<dbReference type="PANTHER" id="PTHR23323">
    <property type="entry name" value="VACUOLAR PROTEIN SORTING-ASSOCIATED PROTEIN"/>
    <property type="match status" value="1"/>
</dbReference>
<comment type="subunit">
    <text evidence="9">Component of the homotypic vacuole fusion and vacuole protein sorting (HOPS) complex. Component of the class C core vacuole/endosome tethering (CORVET) complex.</text>
</comment>
<dbReference type="InterPro" id="IPR001841">
    <property type="entry name" value="Znf_RING"/>
</dbReference>
<gene>
    <name evidence="13" type="ORF">B0T18DRAFT_491093</name>
</gene>
<dbReference type="InterPro" id="IPR011990">
    <property type="entry name" value="TPR-like_helical_dom_sf"/>
</dbReference>
<comment type="similarity">
    <text evidence="1 9">Belongs to the VPS11 family.</text>
</comment>
<dbReference type="Pfam" id="PF23356">
    <property type="entry name" value="TPR_PEP5_VPS11"/>
    <property type="match status" value="2"/>
</dbReference>
<keyword evidence="5" id="KW-0862">Zinc</keyword>